<evidence type="ECO:0000313" key="3">
    <source>
        <dbReference type="Proteomes" id="UP001458946"/>
    </source>
</evidence>
<feature type="compositionally biased region" description="Basic and acidic residues" evidence="1">
    <location>
        <begin position="192"/>
        <end position="203"/>
    </location>
</feature>
<evidence type="ECO:0000313" key="2">
    <source>
        <dbReference type="EMBL" id="GAA5504270.1"/>
    </source>
</evidence>
<proteinExistence type="predicted"/>
<accession>A0ABP9VGC7</accession>
<evidence type="ECO:0000256" key="1">
    <source>
        <dbReference type="SAM" id="MobiDB-lite"/>
    </source>
</evidence>
<dbReference type="Proteomes" id="UP001458946">
    <property type="component" value="Unassembled WGS sequence"/>
</dbReference>
<dbReference type="RefSeq" id="WP_353544237.1">
    <property type="nucleotide sequence ID" value="NZ_BAABRN010000102.1"/>
</dbReference>
<feature type="region of interest" description="Disordered" evidence="1">
    <location>
        <begin position="160"/>
        <end position="203"/>
    </location>
</feature>
<organism evidence="2 3">
    <name type="scientific">Deinococcus xinjiangensis</name>
    <dbReference type="NCBI Taxonomy" id="457454"/>
    <lineage>
        <taxon>Bacteria</taxon>
        <taxon>Thermotogati</taxon>
        <taxon>Deinococcota</taxon>
        <taxon>Deinococci</taxon>
        <taxon>Deinococcales</taxon>
        <taxon>Deinococcaceae</taxon>
        <taxon>Deinococcus</taxon>
    </lineage>
</organism>
<name>A0ABP9VGC7_9DEIO</name>
<comment type="caution">
    <text evidence="2">The sequence shown here is derived from an EMBL/GenBank/DDBJ whole genome shotgun (WGS) entry which is preliminary data.</text>
</comment>
<gene>
    <name evidence="2" type="ORF">Dxin01_04039</name>
</gene>
<sequence>MSLVELLDEMFAASQQTGAGVHRQLSSGLHVKVGLRGQRRMIIVWRSADKLPSAKECEIVGEDAGLYDPKYRLWRCQESEDAFLITEGYRGELCDHRMEFFMHVNARPKFQKAWRCSKCGIVAGVAYSTRKSAKEKHFYGKWELREHVWQAWCKRGPATDALSDQPHHKHEGSSAPPVAAAKPKAKASPKTDAQRQAERDKAERRHLTGLLTCVSFAAACRNRWFRNDFVMQARRAYLEAAKLPELREEVSGRWFAHSYRHALPYALLACRWRHQYRALPLKATAAKRSRKSRRKKAEVAAA</sequence>
<feature type="compositionally biased region" description="Low complexity" evidence="1">
    <location>
        <begin position="173"/>
        <end position="190"/>
    </location>
</feature>
<dbReference type="EMBL" id="BAABRN010000102">
    <property type="protein sequence ID" value="GAA5504270.1"/>
    <property type="molecule type" value="Genomic_DNA"/>
</dbReference>
<protein>
    <submittedName>
        <fullName evidence="2">Uncharacterized protein</fullName>
    </submittedName>
</protein>
<keyword evidence="3" id="KW-1185">Reference proteome</keyword>
<reference evidence="2 3" key="1">
    <citation type="submission" date="2024-02" db="EMBL/GenBank/DDBJ databases">
        <title>Deinococcus xinjiangensis NBRC 107630.</title>
        <authorList>
            <person name="Ichikawa N."/>
            <person name="Katano-Makiyama Y."/>
            <person name="Hidaka K."/>
        </authorList>
    </citation>
    <scope>NUCLEOTIDE SEQUENCE [LARGE SCALE GENOMIC DNA]</scope>
    <source>
        <strain evidence="2 3">NBRC 107630</strain>
    </source>
</reference>